<evidence type="ECO:0000256" key="1">
    <source>
        <dbReference type="ARBA" id="ARBA00022737"/>
    </source>
</evidence>
<evidence type="ECO:0000256" key="3">
    <source>
        <dbReference type="PROSITE-ProRule" id="PRU00339"/>
    </source>
</evidence>
<evidence type="ECO:0000256" key="2">
    <source>
        <dbReference type="ARBA" id="ARBA00022803"/>
    </source>
</evidence>
<reference evidence="5 6" key="1">
    <citation type="submission" date="2018-08" db="EMBL/GenBank/DDBJ databases">
        <title>Acidipila sp. 4G-K13, an acidobacterium isolated from forest soil.</title>
        <authorList>
            <person name="Gao Z.-H."/>
            <person name="Qiu L.-H."/>
        </authorList>
    </citation>
    <scope>NUCLEOTIDE SEQUENCE [LARGE SCALE GENOMIC DNA]</scope>
    <source>
        <strain evidence="5 6">4G-K13</strain>
    </source>
</reference>
<dbReference type="AlphaFoldDB" id="A0A372IPE5"/>
<dbReference type="EMBL" id="QVQT01000003">
    <property type="protein sequence ID" value="RFU16748.1"/>
    <property type="molecule type" value="Genomic_DNA"/>
</dbReference>
<dbReference type="SMART" id="SM00028">
    <property type="entry name" value="TPR"/>
    <property type="match status" value="4"/>
</dbReference>
<evidence type="ECO:0000313" key="5">
    <source>
        <dbReference type="EMBL" id="RFU16748.1"/>
    </source>
</evidence>
<dbReference type="RefSeq" id="WP_117298918.1">
    <property type="nucleotide sequence ID" value="NZ_QVQT02000003.1"/>
</dbReference>
<dbReference type="PROSITE" id="PS50005">
    <property type="entry name" value="TPR"/>
    <property type="match status" value="2"/>
</dbReference>
<gene>
    <name evidence="5" type="ORF">D0Y96_08330</name>
</gene>
<dbReference type="Pfam" id="PF13181">
    <property type="entry name" value="TPR_8"/>
    <property type="match status" value="2"/>
</dbReference>
<keyword evidence="1" id="KW-0677">Repeat</keyword>
<dbReference type="InterPro" id="IPR006597">
    <property type="entry name" value="Sel1-like"/>
</dbReference>
<evidence type="ECO:0000256" key="4">
    <source>
        <dbReference type="SAM" id="SignalP"/>
    </source>
</evidence>
<keyword evidence="6" id="KW-1185">Reference proteome</keyword>
<dbReference type="PANTHER" id="PTHR44186">
    <property type="match status" value="1"/>
</dbReference>
<dbReference type="SUPFAM" id="SSF48452">
    <property type="entry name" value="TPR-like"/>
    <property type="match status" value="1"/>
</dbReference>
<name>A0A372IPE5_9BACT</name>
<proteinExistence type="predicted"/>
<keyword evidence="4" id="KW-0732">Signal</keyword>
<dbReference type="PROSITE" id="PS50293">
    <property type="entry name" value="TPR_REGION"/>
    <property type="match status" value="1"/>
</dbReference>
<dbReference type="OrthoDB" id="113951at2"/>
<feature type="repeat" description="TPR" evidence="3">
    <location>
        <begin position="150"/>
        <end position="183"/>
    </location>
</feature>
<sequence>MKSVPVTPVLRVCSSLIFAALFCGSPKAFAAEPQAPPYQPVVVPAANEMASLSPEMRGDLLMFHQQYLAAIDAYRQGPKDSAIIWNKIGIAYHHMFALKEAKLDYERAISLNHNYPEALNNLGAIYYAEKDYHKAERYYRRAIHLSPRAAAMYSNLGTAYFADGKFRKGSEEYRKAFLLDPHVFEGTSVQMVSESSPLHERARQDYCLAKLFAQAGMQQQALKYLRKAIDEGFDDRRKIFGDEELATLRTTAEFAHLMAEQRIQQ</sequence>
<evidence type="ECO:0000313" key="6">
    <source>
        <dbReference type="Proteomes" id="UP000264702"/>
    </source>
</evidence>
<dbReference type="Proteomes" id="UP000264702">
    <property type="component" value="Unassembled WGS sequence"/>
</dbReference>
<keyword evidence="2 3" id="KW-0802">TPR repeat</keyword>
<dbReference type="SMART" id="SM00671">
    <property type="entry name" value="SEL1"/>
    <property type="match status" value="1"/>
</dbReference>
<dbReference type="Pfam" id="PF00515">
    <property type="entry name" value="TPR_1"/>
    <property type="match status" value="1"/>
</dbReference>
<feature type="signal peptide" evidence="4">
    <location>
        <begin position="1"/>
        <end position="30"/>
    </location>
</feature>
<accession>A0A372IPE5</accession>
<feature type="repeat" description="TPR" evidence="3">
    <location>
        <begin position="116"/>
        <end position="149"/>
    </location>
</feature>
<protein>
    <submittedName>
        <fullName evidence="5">Tetratricopeptide repeat protein</fullName>
    </submittedName>
</protein>
<comment type="caution">
    <text evidence="5">The sequence shown here is derived from an EMBL/GenBank/DDBJ whole genome shotgun (WGS) entry which is preliminary data.</text>
</comment>
<dbReference type="Gene3D" id="1.25.40.10">
    <property type="entry name" value="Tetratricopeptide repeat domain"/>
    <property type="match status" value="1"/>
</dbReference>
<dbReference type="InterPro" id="IPR011990">
    <property type="entry name" value="TPR-like_helical_dom_sf"/>
</dbReference>
<dbReference type="PANTHER" id="PTHR44186:SF1">
    <property type="entry name" value="BARDET-BIEDL SYNDROME 4 PROTEIN"/>
    <property type="match status" value="1"/>
</dbReference>
<dbReference type="InterPro" id="IPR019734">
    <property type="entry name" value="TPR_rpt"/>
</dbReference>
<feature type="chain" id="PRO_5016885004" evidence="4">
    <location>
        <begin position="31"/>
        <end position="265"/>
    </location>
</feature>
<dbReference type="NCBIfam" id="NF047558">
    <property type="entry name" value="TPR_END_plus"/>
    <property type="match status" value="1"/>
</dbReference>
<organism evidence="5 6">
    <name type="scientific">Paracidobacterium acidisoli</name>
    <dbReference type="NCBI Taxonomy" id="2303751"/>
    <lineage>
        <taxon>Bacteria</taxon>
        <taxon>Pseudomonadati</taxon>
        <taxon>Acidobacteriota</taxon>
        <taxon>Terriglobia</taxon>
        <taxon>Terriglobales</taxon>
        <taxon>Acidobacteriaceae</taxon>
        <taxon>Paracidobacterium</taxon>
    </lineage>
</organism>